<dbReference type="PRINTS" id="PR00346">
    <property type="entry name" value="TISSUEFACTOR"/>
</dbReference>
<evidence type="ECO:0000259" key="20">
    <source>
        <dbReference type="Pfam" id="PF09294"/>
    </source>
</evidence>
<dbReference type="InterPro" id="IPR003961">
    <property type="entry name" value="FN3_dom"/>
</dbReference>
<evidence type="ECO:0000256" key="18">
    <source>
        <dbReference type="SAM" id="SignalP"/>
    </source>
</evidence>
<evidence type="ECO:0000259" key="19">
    <source>
        <dbReference type="Pfam" id="PF01108"/>
    </source>
</evidence>
<dbReference type="Proteomes" id="UP001501920">
    <property type="component" value="Chromosome 19"/>
</dbReference>
<dbReference type="RefSeq" id="XP_017544112.1">
    <property type="nucleotide sequence ID" value="XM_017688623.2"/>
</dbReference>
<accession>A0A3B4DT78</accession>
<reference evidence="21 22" key="1">
    <citation type="submission" date="2020-10" db="EMBL/GenBank/DDBJ databases">
        <title>Pygocentrus nattereri (red-bellied piranha) genome, fPygNat1, primary haplotype.</title>
        <authorList>
            <person name="Myers G."/>
            <person name="Meyer A."/>
            <person name="Karagic N."/>
            <person name="Pippel M."/>
            <person name="Winkler S."/>
            <person name="Tracey A."/>
            <person name="Wood J."/>
            <person name="Formenti G."/>
            <person name="Howe K."/>
            <person name="Fedrigo O."/>
            <person name="Jarvis E.D."/>
        </authorList>
    </citation>
    <scope>NUCLEOTIDE SEQUENCE [LARGE SCALE GENOMIC DNA]</scope>
</reference>
<comment type="similarity">
    <text evidence="3">Belongs to the tissue factor family.</text>
</comment>
<protein>
    <recommendedName>
        <fullName evidence="5">Tissue factor</fullName>
    </recommendedName>
    <alternativeName>
        <fullName evidence="16">Coagulation factor III</fullName>
    </alternativeName>
</protein>
<comment type="subcellular location">
    <subcellularLocation>
        <location evidence="2">Membrane</location>
        <topology evidence="2">Single-pass type I membrane protein</topology>
    </subcellularLocation>
</comment>
<evidence type="ECO:0000256" key="13">
    <source>
        <dbReference type="ARBA" id="ARBA00023157"/>
    </source>
</evidence>
<evidence type="ECO:0000256" key="9">
    <source>
        <dbReference type="ARBA" id="ARBA00022989"/>
    </source>
</evidence>
<dbReference type="InterPro" id="IPR036116">
    <property type="entry name" value="FN3_sf"/>
</dbReference>
<evidence type="ECO:0000313" key="22">
    <source>
        <dbReference type="Proteomes" id="UP001501920"/>
    </source>
</evidence>
<evidence type="ECO:0000256" key="5">
    <source>
        <dbReference type="ARBA" id="ARBA00018722"/>
    </source>
</evidence>
<evidence type="ECO:0000256" key="17">
    <source>
        <dbReference type="SAM" id="Phobius"/>
    </source>
</evidence>
<evidence type="ECO:0000256" key="11">
    <source>
        <dbReference type="ARBA" id="ARBA00023136"/>
    </source>
</evidence>
<name>A0A3B4DT78_PYGNA</name>
<evidence type="ECO:0000256" key="14">
    <source>
        <dbReference type="ARBA" id="ARBA00023180"/>
    </source>
</evidence>
<evidence type="ECO:0000256" key="15">
    <source>
        <dbReference type="ARBA" id="ARBA00023288"/>
    </source>
</evidence>
<evidence type="ECO:0000256" key="8">
    <source>
        <dbReference type="ARBA" id="ARBA00022729"/>
    </source>
</evidence>
<evidence type="ECO:0000256" key="12">
    <source>
        <dbReference type="ARBA" id="ARBA00023139"/>
    </source>
</evidence>
<feature type="transmembrane region" description="Helical" evidence="17">
    <location>
        <begin position="242"/>
        <end position="267"/>
    </location>
</feature>
<dbReference type="CTD" id="550423"/>
<dbReference type="AlphaFoldDB" id="A0A3B4DT78"/>
<keyword evidence="15" id="KW-0449">Lipoprotein</keyword>
<evidence type="ECO:0000256" key="1">
    <source>
        <dbReference type="ARBA" id="ARBA00002201"/>
    </source>
</evidence>
<keyword evidence="6 17" id="KW-0812">Transmembrane</keyword>
<dbReference type="OMA" id="KGQSYCF"/>
<comment type="subunit">
    <text evidence="4">Interacts with HSPE; the interaction, inhibited by heparin, promotes the generation of activated factor X and activates coagulation in the presence of activated factor VII.</text>
</comment>
<keyword evidence="9 17" id="KW-1133">Transmembrane helix</keyword>
<dbReference type="GeneTree" id="ENSGT00390000012668"/>
<keyword evidence="10" id="KW-0094">Blood coagulation</keyword>
<dbReference type="STRING" id="42514.ENSPNAP00000026306"/>
<evidence type="ECO:0000256" key="10">
    <source>
        <dbReference type="ARBA" id="ARBA00023084"/>
    </source>
</evidence>
<evidence type="ECO:0000256" key="2">
    <source>
        <dbReference type="ARBA" id="ARBA00004479"/>
    </source>
</evidence>
<keyword evidence="13" id="KW-1015">Disulfide bond</keyword>
<dbReference type="PANTHER" id="PTHR20859:SF22">
    <property type="entry name" value="TISSUE FACTOR"/>
    <property type="match status" value="1"/>
</dbReference>
<dbReference type="InterPro" id="IPR050650">
    <property type="entry name" value="Type-II_Cytokine-TF_Rcpt"/>
</dbReference>
<dbReference type="InterPro" id="IPR001187">
    <property type="entry name" value="Tissue_factor"/>
</dbReference>
<reference evidence="21" key="3">
    <citation type="submission" date="2025-09" db="UniProtKB">
        <authorList>
            <consortium name="Ensembl"/>
        </authorList>
    </citation>
    <scope>IDENTIFICATION</scope>
</reference>
<feature type="domain" description="Fibronectin type-III" evidence="19">
    <location>
        <begin position="9"/>
        <end position="105"/>
    </location>
</feature>
<evidence type="ECO:0000313" key="21">
    <source>
        <dbReference type="Ensembl" id="ENSPNAP00000026306.1"/>
    </source>
</evidence>
<dbReference type="InterPro" id="IPR015373">
    <property type="entry name" value="Interferon/interleukin_rcp_dom"/>
</dbReference>
<dbReference type="GO" id="GO:0005886">
    <property type="term" value="C:plasma membrane"/>
    <property type="evidence" value="ECO:0007669"/>
    <property type="project" value="TreeGrafter"/>
</dbReference>
<evidence type="ECO:0000256" key="3">
    <source>
        <dbReference type="ARBA" id="ARBA00009197"/>
    </source>
</evidence>
<keyword evidence="7" id="KW-0356">Hemostasis</keyword>
<evidence type="ECO:0000256" key="16">
    <source>
        <dbReference type="ARBA" id="ARBA00031171"/>
    </source>
</evidence>
<keyword evidence="11 17" id="KW-0472">Membrane</keyword>
<feature type="domain" description="Interferon/interleukin receptor" evidence="20">
    <location>
        <begin position="125"/>
        <end position="231"/>
    </location>
</feature>
<dbReference type="GeneID" id="108415579"/>
<dbReference type="OrthoDB" id="8942372at2759"/>
<feature type="signal peptide" evidence="18">
    <location>
        <begin position="1"/>
        <end position="19"/>
    </location>
</feature>
<keyword evidence="14" id="KW-0325">Glycoprotein</keyword>
<organism evidence="21 22">
    <name type="scientific">Pygocentrus nattereri</name>
    <name type="common">Red-bellied piranha</name>
    <dbReference type="NCBI Taxonomy" id="42514"/>
    <lineage>
        <taxon>Eukaryota</taxon>
        <taxon>Metazoa</taxon>
        <taxon>Chordata</taxon>
        <taxon>Craniata</taxon>
        <taxon>Vertebrata</taxon>
        <taxon>Euteleostomi</taxon>
        <taxon>Actinopterygii</taxon>
        <taxon>Neopterygii</taxon>
        <taxon>Teleostei</taxon>
        <taxon>Ostariophysi</taxon>
        <taxon>Characiformes</taxon>
        <taxon>Characoidei</taxon>
        <taxon>Pygocentrus</taxon>
    </lineage>
</organism>
<dbReference type="Ensembl" id="ENSPNAT00000005440.2">
    <property type="protein sequence ID" value="ENSPNAP00000026306.1"/>
    <property type="gene ID" value="ENSPNAG00000011599.2"/>
</dbReference>
<comment type="function">
    <text evidence="1">Initiates blood coagulation by forming a complex with circulating factor VII or VIIa. The [TF:VIIa] complex activates factors IX or X by specific limited proteolysis. TF plays a role in normal hemostasis by initiating the cell-surface assembly and propagation of the coagulation protease cascade.</text>
</comment>
<dbReference type="GO" id="GO:0004896">
    <property type="term" value="F:cytokine receptor activity"/>
    <property type="evidence" value="ECO:0007669"/>
    <property type="project" value="TreeGrafter"/>
</dbReference>
<dbReference type="Pfam" id="PF01108">
    <property type="entry name" value="Tissue_fac"/>
    <property type="match status" value="1"/>
</dbReference>
<reference evidence="21" key="2">
    <citation type="submission" date="2025-08" db="UniProtKB">
        <authorList>
            <consortium name="Ensembl"/>
        </authorList>
    </citation>
    <scope>IDENTIFICATION</scope>
</reference>
<dbReference type="Gene3D" id="2.60.40.10">
    <property type="entry name" value="Immunoglobulins"/>
    <property type="match status" value="2"/>
</dbReference>
<proteinExistence type="inferred from homology"/>
<keyword evidence="8 18" id="KW-0732">Signal</keyword>
<sequence length="288" mass="31836">MSFTAPILIFLCWISASSASLGSDYLPKAKDVTWTSLNFKSILKWGPTPSNYSYTVEFSRVGSDRQRNPHCIRSLDTECDLTNDLNDLKAFYTADVLSEPLPGSSSDLVELPFTQSRKFCPYSDTLIGKPEFTINLDGNKTIMIHIRDQLTALHKDGKPLTIRDVFRGDLKYKISYNKAGSTGKKEEIVDGDEVVMSKLDKGQSYCFSVAAYIPSRKGDRKLGKWSLPQCSPAGDRSIIEEYGLLTVGTAVLVAVTVLVIVVILTVACCCRRTQKGKQVDDSEVTAHV</sequence>
<feature type="chain" id="PRO_5017184977" description="Tissue factor" evidence="18">
    <location>
        <begin position="20"/>
        <end position="288"/>
    </location>
</feature>
<keyword evidence="12" id="KW-0564">Palmitate</keyword>
<keyword evidence="22" id="KW-1185">Reference proteome</keyword>
<evidence type="ECO:0000256" key="7">
    <source>
        <dbReference type="ARBA" id="ARBA00022696"/>
    </source>
</evidence>
<dbReference type="PANTHER" id="PTHR20859">
    <property type="entry name" value="INTERFERON/INTERLEUKIN RECEPTOR"/>
    <property type="match status" value="1"/>
</dbReference>
<dbReference type="InterPro" id="IPR013783">
    <property type="entry name" value="Ig-like_fold"/>
</dbReference>
<dbReference type="Pfam" id="PF09294">
    <property type="entry name" value="Interfer-bind"/>
    <property type="match status" value="1"/>
</dbReference>
<dbReference type="SUPFAM" id="SSF49265">
    <property type="entry name" value="Fibronectin type III"/>
    <property type="match status" value="2"/>
</dbReference>
<dbReference type="FunFam" id="2.60.40.10:FF:000746">
    <property type="entry name" value="Tissue factor"/>
    <property type="match status" value="1"/>
</dbReference>
<evidence type="ECO:0000256" key="4">
    <source>
        <dbReference type="ARBA" id="ARBA00011184"/>
    </source>
</evidence>
<dbReference type="GO" id="GO:0007596">
    <property type="term" value="P:blood coagulation"/>
    <property type="evidence" value="ECO:0007669"/>
    <property type="project" value="UniProtKB-KW"/>
</dbReference>
<evidence type="ECO:0000256" key="6">
    <source>
        <dbReference type="ARBA" id="ARBA00022692"/>
    </source>
</evidence>